<dbReference type="GO" id="GO:0005975">
    <property type="term" value="P:carbohydrate metabolic process"/>
    <property type="evidence" value="ECO:0007669"/>
    <property type="project" value="InterPro"/>
</dbReference>
<dbReference type="AlphaFoldDB" id="A0A8J5N7V3"/>
<proteinExistence type="predicted"/>
<gene>
    <name evidence="1" type="ORF">Hamer_G015793</name>
</gene>
<dbReference type="PANTHER" id="PTHR45985:SF6">
    <property type="entry name" value="FI03450P"/>
    <property type="match status" value="1"/>
</dbReference>
<dbReference type="InterPro" id="IPR011330">
    <property type="entry name" value="Glyco_hydro/deAcase_b/a-brl"/>
</dbReference>
<reference evidence="1" key="1">
    <citation type="journal article" date="2021" name="Sci. Adv.">
        <title>The American lobster genome reveals insights on longevity, neural, and immune adaptations.</title>
        <authorList>
            <person name="Polinski J.M."/>
            <person name="Zimin A.V."/>
            <person name="Clark K.F."/>
            <person name="Kohn A.B."/>
            <person name="Sadowski N."/>
            <person name="Timp W."/>
            <person name="Ptitsyn A."/>
            <person name="Khanna P."/>
            <person name="Romanova D.Y."/>
            <person name="Williams P."/>
            <person name="Greenwood S.J."/>
            <person name="Moroz L.L."/>
            <person name="Walt D.R."/>
            <person name="Bodnar A.G."/>
        </authorList>
    </citation>
    <scope>NUCLEOTIDE SEQUENCE</scope>
    <source>
        <strain evidence="1">GMGI-L3</strain>
    </source>
</reference>
<dbReference type="Proteomes" id="UP000747542">
    <property type="component" value="Unassembled WGS sequence"/>
</dbReference>
<dbReference type="Gene3D" id="3.20.20.370">
    <property type="entry name" value="Glycoside hydrolase/deacetylase"/>
    <property type="match status" value="1"/>
</dbReference>
<sequence>MLVTQVSSQVNKLMSCHSDNETYWSTTSEDKWEREIAGGRIAIESFANITDNSVIGVRAPFMRVGGNNQFRMMEKNAFLYDSTIVAPMQSPPLWPYTLYYRMPHACHGNNQNCPTRSFAVWEMVMNEMDRREEPTLEEELPGCAMVDSCFSSKPYADQFYNFLQSNLDRHYLTNRAPLGLYFQSAFLKNNPDILDAFLIWLDDTLASNKDVYFVTMTQVIQWMQDPRPNSQLVNYEPWREKCDPQGPPFCYGGTNCELSSDELPGQTVRLNTCMRCPNKYPWLNDPKGDGFF</sequence>
<evidence type="ECO:0000313" key="1">
    <source>
        <dbReference type="EMBL" id="KAG7174658.1"/>
    </source>
</evidence>
<dbReference type="SUPFAM" id="SSF88713">
    <property type="entry name" value="Glycoside hydrolase/deacetylase"/>
    <property type="match status" value="1"/>
</dbReference>
<name>A0A8J5N7V3_HOMAM</name>
<protein>
    <submittedName>
        <fullName evidence="1">Putative chitin deacetylase 1-like 2</fullName>
    </submittedName>
</protein>
<dbReference type="EMBL" id="JAHLQT010007499">
    <property type="protein sequence ID" value="KAG7174658.1"/>
    <property type="molecule type" value="Genomic_DNA"/>
</dbReference>
<comment type="caution">
    <text evidence="1">The sequence shown here is derived from an EMBL/GenBank/DDBJ whole genome shotgun (WGS) entry which is preliminary data.</text>
</comment>
<organism evidence="1 2">
    <name type="scientific">Homarus americanus</name>
    <name type="common">American lobster</name>
    <dbReference type="NCBI Taxonomy" id="6706"/>
    <lineage>
        <taxon>Eukaryota</taxon>
        <taxon>Metazoa</taxon>
        <taxon>Ecdysozoa</taxon>
        <taxon>Arthropoda</taxon>
        <taxon>Crustacea</taxon>
        <taxon>Multicrustacea</taxon>
        <taxon>Malacostraca</taxon>
        <taxon>Eumalacostraca</taxon>
        <taxon>Eucarida</taxon>
        <taxon>Decapoda</taxon>
        <taxon>Pleocyemata</taxon>
        <taxon>Astacidea</taxon>
        <taxon>Nephropoidea</taxon>
        <taxon>Nephropidae</taxon>
        <taxon>Homarus</taxon>
    </lineage>
</organism>
<accession>A0A8J5N7V3</accession>
<keyword evidence="2" id="KW-1185">Reference proteome</keyword>
<evidence type="ECO:0000313" key="2">
    <source>
        <dbReference type="Proteomes" id="UP000747542"/>
    </source>
</evidence>
<dbReference type="InterPro" id="IPR052740">
    <property type="entry name" value="CE4"/>
</dbReference>
<dbReference type="PANTHER" id="PTHR45985">
    <property type="match status" value="1"/>
</dbReference>